<comment type="caution">
    <text evidence="1">The sequence shown here is derived from an EMBL/GenBank/DDBJ whole genome shotgun (WGS) entry which is preliminary data.</text>
</comment>
<dbReference type="Pfam" id="PF13602">
    <property type="entry name" value="ADH_zinc_N_2"/>
    <property type="match status" value="1"/>
</dbReference>
<dbReference type="InterPro" id="IPR036291">
    <property type="entry name" value="NAD(P)-bd_dom_sf"/>
</dbReference>
<accession>A0A9W7XWG8</accession>
<proteinExistence type="predicted"/>
<reference evidence="1" key="1">
    <citation type="submission" date="2022-07" db="EMBL/GenBank/DDBJ databases">
        <title>Phylogenomic reconstructions and comparative analyses of Kickxellomycotina fungi.</title>
        <authorList>
            <person name="Reynolds N.K."/>
            <person name="Stajich J.E."/>
            <person name="Barry K."/>
            <person name="Grigoriev I.V."/>
            <person name="Crous P."/>
            <person name="Smith M.E."/>
        </authorList>
    </citation>
    <scope>NUCLEOTIDE SEQUENCE</scope>
    <source>
        <strain evidence="1">NBRC 32514</strain>
    </source>
</reference>
<feature type="non-terminal residue" evidence="1">
    <location>
        <position position="1"/>
    </location>
</feature>
<protein>
    <recommendedName>
        <fullName evidence="3">NAD(P)-binding protein</fullName>
    </recommendedName>
</protein>
<dbReference type="EMBL" id="JANBOJ010000347">
    <property type="protein sequence ID" value="KAJ1719749.1"/>
    <property type="molecule type" value="Genomic_DNA"/>
</dbReference>
<dbReference type="OrthoDB" id="201656at2759"/>
<sequence>NVSFNVAAAVPLAGLTALQALERLEVCEDTRVFVSAGMGGVGMFGVALARHHFKAKEVITTVSTGKVERAREMGATRVVDYTKENYAEVLEDAADVMLDTTGDTESCRVVRPNSKVVSVAMMPDSGGLEYFRKDQPPLSLLGRAKFAVLKKVVGTASWFLTRGFRAKGIAYEYLVMEPSGRQLEEVFNPLLEKEVVKPVIANVHAFTNQGVQDAFRESRDGHATGKIIVCVKG</sequence>
<organism evidence="1 2">
    <name type="scientific">Coemansia erecta</name>
    <dbReference type="NCBI Taxonomy" id="147472"/>
    <lineage>
        <taxon>Eukaryota</taxon>
        <taxon>Fungi</taxon>
        <taxon>Fungi incertae sedis</taxon>
        <taxon>Zoopagomycota</taxon>
        <taxon>Kickxellomycotina</taxon>
        <taxon>Kickxellomycetes</taxon>
        <taxon>Kickxellales</taxon>
        <taxon>Kickxellaceae</taxon>
        <taxon>Coemansia</taxon>
    </lineage>
</organism>
<keyword evidence="2" id="KW-1185">Reference proteome</keyword>
<evidence type="ECO:0000313" key="2">
    <source>
        <dbReference type="Proteomes" id="UP001149813"/>
    </source>
</evidence>
<evidence type="ECO:0008006" key="3">
    <source>
        <dbReference type="Google" id="ProtNLM"/>
    </source>
</evidence>
<gene>
    <name evidence="1" type="ORF">LPJ53_005545</name>
</gene>
<dbReference type="InterPro" id="IPR050700">
    <property type="entry name" value="YIM1/Zinc_Alcohol_DH_Fams"/>
</dbReference>
<dbReference type="SUPFAM" id="SSF51735">
    <property type="entry name" value="NAD(P)-binding Rossmann-fold domains"/>
    <property type="match status" value="1"/>
</dbReference>
<dbReference type="Gene3D" id="3.40.50.720">
    <property type="entry name" value="NAD(P)-binding Rossmann-like Domain"/>
    <property type="match status" value="1"/>
</dbReference>
<dbReference type="PANTHER" id="PTHR11695">
    <property type="entry name" value="ALCOHOL DEHYDROGENASE RELATED"/>
    <property type="match status" value="1"/>
</dbReference>
<name>A0A9W7XWG8_9FUNG</name>
<dbReference type="Proteomes" id="UP001149813">
    <property type="component" value="Unassembled WGS sequence"/>
</dbReference>
<evidence type="ECO:0000313" key="1">
    <source>
        <dbReference type="EMBL" id="KAJ1719749.1"/>
    </source>
</evidence>
<dbReference type="Gene3D" id="3.90.180.10">
    <property type="entry name" value="Medium-chain alcohol dehydrogenases, catalytic domain"/>
    <property type="match status" value="1"/>
</dbReference>
<dbReference type="PANTHER" id="PTHR11695:SF294">
    <property type="entry name" value="RETICULON-4-INTERACTING PROTEIN 1, MITOCHONDRIAL"/>
    <property type="match status" value="1"/>
</dbReference>
<dbReference type="AlphaFoldDB" id="A0A9W7XWG8"/>